<dbReference type="InterPro" id="IPR007267">
    <property type="entry name" value="GtrA_DPMS_TM"/>
</dbReference>
<keyword evidence="5 6" id="KW-0472">Membrane</keyword>
<dbReference type="InterPro" id="IPR051401">
    <property type="entry name" value="GtrA_CellWall_Glycosyl"/>
</dbReference>
<comment type="subcellular location">
    <subcellularLocation>
        <location evidence="1">Membrane</location>
        <topology evidence="1">Multi-pass membrane protein</topology>
    </subcellularLocation>
</comment>
<feature type="transmembrane region" description="Helical" evidence="6">
    <location>
        <begin position="93"/>
        <end position="115"/>
    </location>
</feature>
<gene>
    <name evidence="8" type="ORF">SAMN02745912_01401</name>
</gene>
<feature type="domain" description="GtrA/DPMS transmembrane" evidence="7">
    <location>
        <begin position="31"/>
        <end position="146"/>
    </location>
</feature>
<dbReference type="PANTHER" id="PTHR38459:SF5">
    <property type="entry name" value="CELL WALL TEICHOIC ACID GLYCOSYLATION PROTEIN GTCA"/>
    <property type="match status" value="1"/>
</dbReference>
<dbReference type="STRING" id="1121301.SAMN02745912_01401"/>
<evidence type="ECO:0000256" key="1">
    <source>
        <dbReference type="ARBA" id="ARBA00004141"/>
    </source>
</evidence>
<dbReference type="Pfam" id="PF04138">
    <property type="entry name" value="GtrA_DPMS_TM"/>
    <property type="match status" value="1"/>
</dbReference>
<organism evidence="8 9">
    <name type="scientific">Paramaledivibacter caminithermalis (strain DSM 15212 / CIP 107654 / DViRD3)</name>
    <name type="common">Clostridium caminithermale</name>
    <dbReference type="NCBI Taxonomy" id="1121301"/>
    <lineage>
        <taxon>Bacteria</taxon>
        <taxon>Bacillati</taxon>
        <taxon>Bacillota</taxon>
        <taxon>Clostridia</taxon>
        <taxon>Peptostreptococcales</taxon>
        <taxon>Caminicellaceae</taxon>
        <taxon>Paramaledivibacter</taxon>
    </lineage>
</organism>
<evidence type="ECO:0000313" key="8">
    <source>
        <dbReference type="EMBL" id="SHJ86508.1"/>
    </source>
</evidence>
<reference evidence="8 9" key="1">
    <citation type="submission" date="2016-11" db="EMBL/GenBank/DDBJ databases">
        <authorList>
            <person name="Jaros S."/>
            <person name="Januszkiewicz K."/>
            <person name="Wedrychowicz H."/>
        </authorList>
    </citation>
    <scope>NUCLEOTIDE SEQUENCE [LARGE SCALE GENOMIC DNA]</scope>
    <source>
        <strain evidence="8 9">DSM 15212</strain>
    </source>
</reference>
<dbReference type="EMBL" id="FRAG01000012">
    <property type="protein sequence ID" value="SHJ86508.1"/>
    <property type="molecule type" value="Genomic_DNA"/>
</dbReference>
<keyword evidence="4 6" id="KW-1133">Transmembrane helix</keyword>
<dbReference type="OrthoDB" id="361483at2"/>
<accession>A0A1M6MSM6</accession>
<dbReference type="RefSeq" id="WP_084111804.1">
    <property type="nucleotide sequence ID" value="NZ_FRAG01000012.1"/>
</dbReference>
<evidence type="ECO:0000256" key="5">
    <source>
        <dbReference type="ARBA" id="ARBA00023136"/>
    </source>
</evidence>
<sequence>MKQKIDRFILLKNTIIKKLCKDYDVKKISVYLLFGLLTTLINISIYSLCIKVSIPYLVSNAIAFIISIIFAYITNKKWVFNKQRKKRLIINEFTSFLCCRITTFLLESVTLYLFISIMKFNKYGVKILVNTIVIVLNYILSEFIVFQKERIEKKG</sequence>
<evidence type="ECO:0000256" key="4">
    <source>
        <dbReference type="ARBA" id="ARBA00022989"/>
    </source>
</evidence>
<evidence type="ECO:0000259" key="7">
    <source>
        <dbReference type="Pfam" id="PF04138"/>
    </source>
</evidence>
<dbReference type="Proteomes" id="UP000184465">
    <property type="component" value="Unassembled WGS sequence"/>
</dbReference>
<dbReference type="AlphaFoldDB" id="A0A1M6MSM6"/>
<evidence type="ECO:0000256" key="6">
    <source>
        <dbReference type="SAM" id="Phobius"/>
    </source>
</evidence>
<dbReference type="PANTHER" id="PTHR38459">
    <property type="entry name" value="PROPHAGE BACTOPRENOL-LINKED GLUCOSE TRANSLOCASE HOMOLOG"/>
    <property type="match status" value="1"/>
</dbReference>
<keyword evidence="9" id="KW-1185">Reference proteome</keyword>
<evidence type="ECO:0000256" key="3">
    <source>
        <dbReference type="ARBA" id="ARBA00022692"/>
    </source>
</evidence>
<feature type="transmembrane region" description="Helical" evidence="6">
    <location>
        <begin position="54"/>
        <end position="73"/>
    </location>
</feature>
<feature type="transmembrane region" description="Helical" evidence="6">
    <location>
        <begin position="28"/>
        <end position="48"/>
    </location>
</feature>
<evidence type="ECO:0000256" key="2">
    <source>
        <dbReference type="ARBA" id="ARBA00009399"/>
    </source>
</evidence>
<dbReference type="GO" id="GO:0000271">
    <property type="term" value="P:polysaccharide biosynthetic process"/>
    <property type="evidence" value="ECO:0007669"/>
    <property type="project" value="InterPro"/>
</dbReference>
<evidence type="ECO:0000313" key="9">
    <source>
        <dbReference type="Proteomes" id="UP000184465"/>
    </source>
</evidence>
<comment type="similarity">
    <text evidence="2">Belongs to the GtrA family.</text>
</comment>
<feature type="transmembrane region" description="Helical" evidence="6">
    <location>
        <begin position="127"/>
        <end position="146"/>
    </location>
</feature>
<protein>
    <submittedName>
        <fullName evidence="8">Putative flippase GtrA (Transmembrane translocase of bactoprenol-linked glucose)</fullName>
    </submittedName>
</protein>
<keyword evidence="3 6" id="KW-0812">Transmembrane</keyword>
<dbReference type="GO" id="GO:0005886">
    <property type="term" value="C:plasma membrane"/>
    <property type="evidence" value="ECO:0007669"/>
    <property type="project" value="TreeGrafter"/>
</dbReference>
<name>A0A1M6MSM6_PARC5</name>
<proteinExistence type="inferred from homology"/>